<dbReference type="InterPro" id="IPR050648">
    <property type="entry name" value="F-box_LRR-repeat"/>
</dbReference>
<feature type="region of interest" description="Disordered" evidence="1">
    <location>
        <begin position="155"/>
        <end position="174"/>
    </location>
</feature>
<dbReference type="GeneID" id="85494456"/>
<evidence type="ECO:0000259" key="2">
    <source>
        <dbReference type="Pfam" id="PF12937"/>
    </source>
</evidence>
<gene>
    <name evidence="3" type="ORF">CcaverHIS019_0306560</name>
</gene>
<evidence type="ECO:0000313" key="3">
    <source>
        <dbReference type="EMBL" id="BEI90586.1"/>
    </source>
</evidence>
<dbReference type="InterPro" id="IPR032675">
    <property type="entry name" value="LRR_dom_sf"/>
</dbReference>
<dbReference type="Pfam" id="PF12937">
    <property type="entry name" value="F-box-like"/>
    <property type="match status" value="1"/>
</dbReference>
<dbReference type="RefSeq" id="XP_060455851.1">
    <property type="nucleotide sequence ID" value="XM_060599127.1"/>
</dbReference>
<dbReference type="PANTHER" id="PTHR13382:SF67">
    <property type="entry name" value="SCF E3 UBIQUITIN LIGASE COMPLEX F-BOX PROTEIN POF2"/>
    <property type="match status" value="1"/>
</dbReference>
<dbReference type="AlphaFoldDB" id="A0AA48IFK9"/>
<dbReference type="InterPro" id="IPR001810">
    <property type="entry name" value="F-box_dom"/>
</dbReference>
<dbReference type="EMBL" id="AP028214">
    <property type="protein sequence ID" value="BEI90586.1"/>
    <property type="molecule type" value="Genomic_DNA"/>
</dbReference>
<feature type="compositionally biased region" description="Low complexity" evidence="1">
    <location>
        <begin position="187"/>
        <end position="204"/>
    </location>
</feature>
<keyword evidence="4" id="KW-1185">Reference proteome</keyword>
<sequence>MLVPTAPVNIPSRGPSRGPTPPPDLPQLEWSGSPESPSLATPQTPAIRTLVGPHPVALEPSKRHITYAYELPSTSFPSSYGDSSRHRRRSSTPFAFELGDAAIDEGSEPDSGPTLGAPDPAPMTPQATPARGSGTSTPTSPSSSFGAAMRRQIARSKTSMRQLRGDDDEGEAPRQRLKSLITRRSRAQSMTSSPSPSIIGSVSSSAQVSVQASLDMEGYDEVGIMPGRRARGKSIVQNARERLQRRRSSFAGLPTPSVTPPFNVAFTSAGLHSAAPLPSDEIVWGTLSYRAPPTPQPVDHFGTTLPRELKVAVFRTVLEDWEARGGNGRWDGVNGGRRELVRLSRVSREWRSLCFDGQLWAHCDLTPFVTVLPSATLRTILVNARACVKSLSLHGLESLNGSALVCRSEPRLPNFSSLASLDLRGCHSVSEMDLIDLLALAPGLKALNLKGSRVATIYTLDAIRNKIDALEELDVSRCWQLRFLDIDKFVVSLTLPQRRALTTLRVAGLPMASGYLLQHIPDCAPNLECLDLMGCSWIGMRDMQEYVAALGDRPSSLRHLVISNCTGLTPEALELLVDRMPEMRILEAANLESVFYLDPPPTLSRLVRSMPKLERIDLDGSGRYGGVEDRLLHELIPGACRGSPLEESRLVELRIGNAKFVSKAAIMRLIEGLPNLLIFIVDGTEADDAVMKEWHRRHPSPESMISMIDCSLSSEAYDRLAPKTRPRRGWADYRGAPFRYTSLELAERPVLRAFWAWRRVGVPLQWRQAREAGERELEQRQRDSVPSYDRYSRRPSWWATRNDDIDMERGACTIM</sequence>
<reference evidence="3" key="1">
    <citation type="journal article" date="2023" name="BMC Genomics">
        <title>Chromosome-level genome assemblies of Cutaneotrichosporon spp. (Trichosporonales, Basidiomycota) reveal imbalanced evolution between nucleotide sequences and chromosome synteny.</title>
        <authorList>
            <person name="Kobayashi Y."/>
            <person name="Kayamori A."/>
            <person name="Aoki K."/>
            <person name="Shiwa Y."/>
            <person name="Matsutani M."/>
            <person name="Fujita N."/>
            <person name="Sugita T."/>
            <person name="Iwasaki W."/>
            <person name="Tanaka N."/>
            <person name="Takashima M."/>
        </authorList>
    </citation>
    <scope>NUCLEOTIDE SEQUENCE</scope>
    <source>
        <strain evidence="3">HIS019</strain>
    </source>
</reference>
<dbReference type="Gene3D" id="1.20.1280.50">
    <property type="match status" value="1"/>
</dbReference>
<dbReference type="InterPro" id="IPR006553">
    <property type="entry name" value="Leu-rich_rpt_Cys-con_subtyp"/>
</dbReference>
<dbReference type="Gene3D" id="3.80.10.10">
    <property type="entry name" value="Ribonuclease Inhibitor"/>
    <property type="match status" value="1"/>
</dbReference>
<accession>A0AA48IFK9</accession>
<protein>
    <recommendedName>
        <fullName evidence="2">F-box domain-containing protein</fullName>
    </recommendedName>
</protein>
<evidence type="ECO:0000313" key="4">
    <source>
        <dbReference type="Proteomes" id="UP001233271"/>
    </source>
</evidence>
<dbReference type="PANTHER" id="PTHR13382">
    <property type="entry name" value="MITOCHONDRIAL ATP SYNTHASE COUPLING FACTOR B"/>
    <property type="match status" value="1"/>
</dbReference>
<name>A0AA48IFK9_9TREE</name>
<dbReference type="GO" id="GO:0005737">
    <property type="term" value="C:cytoplasm"/>
    <property type="evidence" value="ECO:0007669"/>
    <property type="project" value="TreeGrafter"/>
</dbReference>
<feature type="compositionally biased region" description="Polar residues" evidence="1">
    <location>
        <begin position="72"/>
        <end position="82"/>
    </location>
</feature>
<feature type="compositionally biased region" description="Low complexity" evidence="1">
    <location>
        <begin position="129"/>
        <end position="148"/>
    </location>
</feature>
<dbReference type="Proteomes" id="UP001233271">
    <property type="component" value="Chromosome 3"/>
</dbReference>
<feature type="region of interest" description="Disordered" evidence="1">
    <location>
        <begin position="70"/>
        <end position="150"/>
    </location>
</feature>
<evidence type="ECO:0000256" key="1">
    <source>
        <dbReference type="SAM" id="MobiDB-lite"/>
    </source>
</evidence>
<feature type="domain" description="F-box" evidence="2">
    <location>
        <begin position="305"/>
        <end position="364"/>
    </location>
</feature>
<feature type="region of interest" description="Disordered" evidence="1">
    <location>
        <begin position="180"/>
        <end position="204"/>
    </location>
</feature>
<proteinExistence type="predicted"/>
<dbReference type="SUPFAM" id="SSF52047">
    <property type="entry name" value="RNI-like"/>
    <property type="match status" value="1"/>
</dbReference>
<dbReference type="KEGG" id="ccac:CcaHIS019_0306560"/>
<feature type="compositionally biased region" description="Polar residues" evidence="1">
    <location>
        <begin position="33"/>
        <end position="46"/>
    </location>
</feature>
<feature type="region of interest" description="Disordered" evidence="1">
    <location>
        <begin position="1"/>
        <end position="46"/>
    </location>
</feature>
<organism evidence="3 4">
    <name type="scientific">Cutaneotrichosporon cavernicola</name>
    <dbReference type="NCBI Taxonomy" id="279322"/>
    <lineage>
        <taxon>Eukaryota</taxon>
        <taxon>Fungi</taxon>
        <taxon>Dikarya</taxon>
        <taxon>Basidiomycota</taxon>
        <taxon>Agaricomycotina</taxon>
        <taxon>Tremellomycetes</taxon>
        <taxon>Trichosporonales</taxon>
        <taxon>Trichosporonaceae</taxon>
        <taxon>Cutaneotrichosporon</taxon>
    </lineage>
</organism>
<dbReference type="InterPro" id="IPR036047">
    <property type="entry name" value="F-box-like_dom_sf"/>
</dbReference>
<dbReference type="SMART" id="SM00367">
    <property type="entry name" value="LRR_CC"/>
    <property type="match status" value="3"/>
</dbReference>
<dbReference type="SUPFAM" id="SSF81383">
    <property type="entry name" value="F-box domain"/>
    <property type="match status" value="1"/>
</dbReference>